<proteinExistence type="predicted"/>
<keyword evidence="3 6" id="KW-0812">Transmembrane</keyword>
<gene>
    <name evidence="8" type="ORF">NR989_11225</name>
</gene>
<feature type="domain" description="Type II secretion system protein GspF" evidence="7">
    <location>
        <begin position="146"/>
        <end position="269"/>
    </location>
</feature>
<evidence type="ECO:0000313" key="9">
    <source>
        <dbReference type="Proteomes" id="UP001222275"/>
    </source>
</evidence>
<dbReference type="Proteomes" id="UP001222275">
    <property type="component" value="Chromosome"/>
</dbReference>
<evidence type="ECO:0000256" key="5">
    <source>
        <dbReference type="ARBA" id="ARBA00023136"/>
    </source>
</evidence>
<evidence type="ECO:0000256" key="3">
    <source>
        <dbReference type="ARBA" id="ARBA00022692"/>
    </source>
</evidence>
<dbReference type="RefSeq" id="WP_275594827.1">
    <property type="nucleotide sequence ID" value="NZ_CP102381.1"/>
</dbReference>
<evidence type="ECO:0000256" key="4">
    <source>
        <dbReference type="ARBA" id="ARBA00022989"/>
    </source>
</evidence>
<keyword evidence="9" id="KW-1185">Reference proteome</keyword>
<comment type="subcellular location">
    <subcellularLocation>
        <location evidence="1">Cell membrane</location>
        <topology evidence="1">Multi-pass membrane protein</topology>
    </subcellularLocation>
</comment>
<dbReference type="PANTHER" id="PTHR35007:SF1">
    <property type="entry name" value="PILUS ASSEMBLY PROTEIN"/>
    <property type="match status" value="1"/>
</dbReference>
<dbReference type="Gene3D" id="1.20.81.30">
    <property type="entry name" value="Type II secretion system (T2SS), domain F"/>
    <property type="match status" value="1"/>
</dbReference>
<feature type="transmembrane region" description="Helical" evidence="6">
    <location>
        <begin position="83"/>
        <end position="101"/>
    </location>
</feature>
<evidence type="ECO:0000256" key="6">
    <source>
        <dbReference type="SAM" id="Phobius"/>
    </source>
</evidence>
<organism evidence="8 9">
    <name type="scientific">Thiomicrorhabdus lithotrophica</name>
    <dbReference type="NCBI Taxonomy" id="2949997"/>
    <lineage>
        <taxon>Bacteria</taxon>
        <taxon>Pseudomonadati</taxon>
        <taxon>Pseudomonadota</taxon>
        <taxon>Gammaproteobacteria</taxon>
        <taxon>Thiotrichales</taxon>
        <taxon>Piscirickettsiaceae</taxon>
        <taxon>Thiomicrorhabdus</taxon>
    </lineage>
</organism>
<feature type="transmembrane region" description="Helical" evidence="6">
    <location>
        <begin position="254"/>
        <end position="273"/>
    </location>
</feature>
<evidence type="ECO:0000259" key="7">
    <source>
        <dbReference type="Pfam" id="PF00482"/>
    </source>
</evidence>
<feature type="transmembrane region" description="Helical" evidence="6">
    <location>
        <begin position="113"/>
        <end position="131"/>
    </location>
</feature>
<evidence type="ECO:0000256" key="1">
    <source>
        <dbReference type="ARBA" id="ARBA00004651"/>
    </source>
</evidence>
<dbReference type="Pfam" id="PF00482">
    <property type="entry name" value="T2SSF"/>
    <property type="match status" value="1"/>
</dbReference>
<dbReference type="InterPro" id="IPR018076">
    <property type="entry name" value="T2SS_GspF_dom"/>
</dbReference>
<dbReference type="PANTHER" id="PTHR35007">
    <property type="entry name" value="INTEGRAL MEMBRANE PROTEIN-RELATED"/>
    <property type="match status" value="1"/>
</dbReference>
<dbReference type="EMBL" id="CP102381">
    <property type="protein sequence ID" value="WEJ62569.1"/>
    <property type="molecule type" value="Genomic_DNA"/>
</dbReference>
<keyword evidence="2" id="KW-1003">Cell membrane</keyword>
<protein>
    <submittedName>
        <fullName evidence="8">Type II secretion system F family protein</fullName>
    </submittedName>
</protein>
<accession>A0ABY8C9G6</accession>
<reference evidence="8 9" key="1">
    <citation type="submission" date="2022-06" db="EMBL/GenBank/DDBJ databases">
        <title>Thiomicrohabdus sp. nov, an obligately chemolithoautotrophic, sulfur-oxidizing bacterium isolated from beach of Guanyin Mountain. Amoy.</title>
        <authorList>
            <person name="Zhu H."/>
        </authorList>
    </citation>
    <scope>NUCLEOTIDE SEQUENCE [LARGE SCALE GENOMIC DNA]</scope>
    <source>
        <strain evidence="8 9">XGS-01</strain>
    </source>
</reference>
<feature type="transmembrane region" description="Helical" evidence="6">
    <location>
        <begin position="285"/>
        <end position="305"/>
    </location>
</feature>
<feature type="transmembrane region" description="Helical" evidence="6">
    <location>
        <begin position="6"/>
        <end position="25"/>
    </location>
</feature>
<evidence type="ECO:0000256" key="2">
    <source>
        <dbReference type="ARBA" id="ARBA00022475"/>
    </source>
</evidence>
<evidence type="ECO:0000313" key="8">
    <source>
        <dbReference type="EMBL" id="WEJ62569.1"/>
    </source>
</evidence>
<sequence length="313" mass="36253">MDLGFVIVGLAIMLPFVIMSFAISLKQKRHRQKRVNELMHRVGVVTNDNMNMAQQLLQQKDKGWYLWLSSLFKKAGITHKKDIIRLVVIQAILLFISSFVLATKFNVLTEEHILLALILPFMPMGYIQFKINQRQKELRKQFPEMLDSIVRSLQSGYGIDGAINAIGEDMTGPLAEEMREVNKQLTLGINMRDILREFQRRVSLPEAQFFVITLIIQRETGGQLAAILSELAKLMRRREVFQAKLKTLTAESRFTAWFIGGAPVLYIAYKYFFDRESMNFFLHDPLGFNLFLFSLFMIGMGSLILRQMLKMRF</sequence>
<dbReference type="InterPro" id="IPR042094">
    <property type="entry name" value="T2SS_GspF_sf"/>
</dbReference>
<name>A0ABY8C9G6_9GAMM</name>
<keyword evidence="4 6" id="KW-1133">Transmembrane helix</keyword>
<keyword evidence="5 6" id="KW-0472">Membrane</keyword>